<accession>A0A383EMK9</accession>
<organism evidence="1">
    <name type="scientific">marine metagenome</name>
    <dbReference type="NCBI Taxonomy" id="408172"/>
    <lineage>
        <taxon>unclassified sequences</taxon>
        <taxon>metagenomes</taxon>
        <taxon>ecological metagenomes</taxon>
    </lineage>
</organism>
<sequence>MKQDVTAINQILEGNLTYDSNTENND</sequence>
<protein>
    <submittedName>
        <fullName evidence="1">Uncharacterized protein</fullName>
    </submittedName>
</protein>
<reference evidence="1" key="1">
    <citation type="submission" date="2018-05" db="EMBL/GenBank/DDBJ databases">
        <authorList>
            <person name="Lanie J.A."/>
            <person name="Ng W.-L."/>
            <person name="Kazmierczak K.M."/>
            <person name="Andrzejewski T.M."/>
            <person name="Davidsen T.M."/>
            <person name="Wayne K.J."/>
            <person name="Tettelin H."/>
            <person name="Glass J.I."/>
            <person name="Rusch D."/>
            <person name="Podicherti R."/>
            <person name="Tsui H.-C.T."/>
            <person name="Winkler M.E."/>
        </authorList>
    </citation>
    <scope>NUCLEOTIDE SEQUENCE</scope>
</reference>
<evidence type="ECO:0000313" key="1">
    <source>
        <dbReference type="EMBL" id="SVE58097.1"/>
    </source>
</evidence>
<gene>
    <name evidence="1" type="ORF">METZ01_LOCUS510951</name>
</gene>
<dbReference type="EMBL" id="UINC01227287">
    <property type="protein sequence ID" value="SVE58097.1"/>
    <property type="molecule type" value="Genomic_DNA"/>
</dbReference>
<dbReference type="AlphaFoldDB" id="A0A383EMK9"/>
<proteinExistence type="predicted"/>
<name>A0A383EMK9_9ZZZZ</name>